<comment type="caution">
    <text evidence="2">The sequence shown here is derived from an EMBL/GenBank/DDBJ whole genome shotgun (WGS) entry which is preliminary data.</text>
</comment>
<dbReference type="RefSeq" id="WP_139037167.1">
    <property type="nucleotide sequence ID" value="NZ_VDDA01000008.1"/>
</dbReference>
<keyword evidence="1" id="KW-0472">Membrane</keyword>
<feature type="transmembrane region" description="Helical" evidence="1">
    <location>
        <begin position="53"/>
        <end position="74"/>
    </location>
</feature>
<keyword evidence="3" id="KW-1185">Reference proteome</keyword>
<sequence>MSAGSAFPVRETITKAAAVSYLAVRSYHVLAHAGTMIEASIRLAIAIVIETPIFVLACAILINVVLLNFLVPTMKAVARKARRRAELRSRAVGPLPRRPAVTAASGLCRRSGRR</sequence>
<protein>
    <submittedName>
        <fullName evidence="2">Uncharacterized protein</fullName>
    </submittedName>
</protein>
<reference evidence="2 3" key="1">
    <citation type="submission" date="2019-06" db="EMBL/GenBank/DDBJ databases">
        <title>Genome of Methylobacterium sp. 17Sr1-39.</title>
        <authorList>
            <person name="Seo T."/>
        </authorList>
    </citation>
    <scope>NUCLEOTIDE SEQUENCE [LARGE SCALE GENOMIC DNA]</scope>
    <source>
        <strain evidence="2 3">17Sr1-39</strain>
    </source>
</reference>
<evidence type="ECO:0000313" key="2">
    <source>
        <dbReference type="EMBL" id="TNC11648.1"/>
    </source>
</evidence>
<dbReference type="AlphaFoldDB" id="A0A5C4LFW1"/>
<keyword evidence="1" id="KW-0812">Transmembrane</keyword>
<gene>
    <name evidence="2" type="ORF">FF100_18560</name>
</gene>
<name>A0A5C4LFW1_9HYPH</name>
<evidence type="ECO:0000256" key="1">
    <source>
        <dbReference type="SAM" id="Phobius"/>
    </source>
</evidence>
<evidence type="ECO:0000313" key="3">
    <source>
        <dbReference type="Proteomes" id="UP000305267"/>
    </source>
</evidence>
<dbReference type="EMBL" id="VDDA01000008">
    <property type="protein sequence ID" value="TNC11648.1"/>
    <property type="molecule type" value="Genomic_DNA"/>
</dbReference>
<dbReference type="OrthoDB" id="8006134at2"/>
<proteinExistence type="predicted"/>
<keyword evidence="1" id="KW-1133">Transmembrane helix</keyword>
<accession>A0A5C4LFW1</accession>
<organism evidence="2 3">
    <name type="scientific">Methylobacterium terricola</name>
    <dbReference type="NCBI Taxonomy" id="2583531"/>
    <lineage>
        <taxon>Bacteria</taxon>
        <taxon>Pseudomonadati</taxon>
        <taxon>Pseudomonadota</taxon>
        <taxon>Alphaproteobacteria</taxon>
        <taxon>Hyphomicrobiales</taxon>
        <taxon>Methylobacteriaceae</taxon>
        <taxon>Methylobacterium</taxon>
    </lineage>
</organism>
<dbReference type="Proteomes" id="UP000305267">
    <property type="component" value="Unassembled WGS sequence"/>
</dbReference>